<evidence type="ECO:0000313" key="2">
    <source>
        <dbReference type="EMBL" id="CAH1448099.1"/>
    </source>
</evidence>
<comment type="caution">
    <text evidence="2">The sequence shown here is derived from an EMBL/GenBank/DDBJ whole genome shotgun (WGS) entry which is preliminary data.</text>
</comment>
<feature type="compositionally biased region" description="Low complexity" evidence="1">
    <location>
        <begin position="127"/>
        <end position="140"/>
    </location>
</feature>
<evidence type="ECO:0000313" key="3">
    <source>
        <dbReference type="Proteomes" id="UP001157418"/>
    </source>
</evidence>
<sequence>MGRVAKGIRMEHHMLRLMIKNKHPILTKQWTMMKFKHHLLQLMELKHPLFTASDYLNLEDFIDGVQFQAPTADGVKFRAPTVKFDLNGPDVDEFDLNGSDVDVDEGNQTEDSGGDSHELSNNKRKATGASGTGQSSVSVSGKKRPSGPGKSSESGAAKKRPRVAVKKGKKAN</sequence>
<proteinExistence type="predicted"/>
<organism evidence="2 3">
    <name type="scientific">Lactuca virosa</name>
    <dbReference type="NCBI Taxonomy" id="75947"/>
    <lineage>
        <taxon>Eukaryota</taxon>
        <taxon>Viridiplantae</taxon>
        <taxon>Streptophyta</taxon>
        <taxon>Embryophyta</taxon>
        <taxon>Tracheophyta</taxon>
        <taxon>Spermatophyta</taxon>
        <taxon>Magnoliopsida</taxon>
        <taxon>eudicotyledons</taxon>
        <taxon>Gunneridae</taxon>
        <taxon>Pentapetalae</taxon>
        <taxon>asterids</taxon>
        <taxon>campanulids</taxon>
        <taxon>Asterales</taxon>
        <taxon>Asteraceae</taxon>
        <taxon>Cichorioideae</taxon>
        <taxon>Cichorieae</taxon>
        <taxon>Lactucinae</taxon>
        <taxon>Lactuca</taxon>
    </lineage>
</organism>
<dbReference type="AlphaFoldDB" id="A0AAU9PD53"/>
<gene>
    <name evidence="2" type="ORF">LVIROSA_LOCUS33662</name>
</gene>
<accession>A0AAU9PD53</accession>
<name>A0AAU9PD53_9ASTR</name>
<feature type="compositionally biased region" description="Basic residues" evidence="1">
    <location>
        <begin position="157"/>
        <end position="172"/>
    </location>
</feature>
<keyword evidence="3" id="KW-1185">Reference proteome</keyword>
<feature type="compositionally biased region" description="Acidic residues" evidence="1">
    <location>
        <begin position="90"/>
        <end position="108"/>
    </location>
</feature>
<dbReference type="Proteomes" id="UP001157418">
    <property type="component" value="Unassembled WGS sequence"/>
</dbReference>
<reference evidence="2 3" key="1">
    <citation type="submission" date="2022-01" db="EMBL/GenBank/DDBJ databases">
        <authorList>
            <person name="Xiong W."/>
            <person name="Schranz E."/>
        </authorList>
    </citation>
    <scope>NUCLEOTIDE SEQUENCE [LARGE SCALE GENOMIC DNA]</scope>
</reference>
<feature type="region of interest" description="Disordered" evidence="1">
    <location>
        <begin position="88"/>
        <end position="172"/>
    </location>
</feature>
<evidence type="ECO:0000256" key="1">
    <source>
        <dbReference type="SAM" id="MobiDB-lite"/>
    </source>
</evidence>
<protein>
    <submittedName>
        <fullName evidence="2">Uncharacterized protein</fullName>
    </submittedName>
</protein>
<dbReference type="EMBL" id="CAKMRJ010005634">
    <property type="protein sequence ID" value="CAH1448099.1"/>
    <property type="molecule type" value="Genomic_DNA"/>
</dbReference>